<dbReference type="InterPro" id="IPR036034">
    <property type="entry name" value="PDZ_sf"/>
</dbReference>
<dbReference type="PANTHER" id="PTHR47644">
    <property type="entry name" value="AGAP008221-PA"/>
    <property type="match status" value="1"/>
</dbReference>
<feature type="compositionally biased region" description="Low complexity" evidence="1">
    <location>
        <begin position="571"/>
        <end position="590"/>
    </location>
</feature>
<reference evidence="4" key="1">
    <citation type="submission" date="2019-08" db="EMBL/GenBank/DDBJ databases">
        <title>The genome of the North American firefly Photinus pyralis.</title>
        <authorList>
            <consortium name="Photinus pyralis genome working group"/>
            <person name="Fallon T.R."/>
            <person name="Sander Lower S.E."/>
            <person name="Weng J.-K."/>
        </authorList>
    </citation>
    <scope>NUCLEOTIDE SEQUENCE</scope>
    <source>
        <strain evidence="4">TRF0915ILg1</strain>
        <tissue evidence="4">Whole body</tissue>
    </source>
</reference>
<feature type="region of interest" description="Disordered" evidence="1">
    <location>
        <begin position="95"/>
        <end position="144"/>
    </location>
</feature>
<dbReference type="Pfam" id="PF00169">
    <property type="entry name" value="PH"/>
    <property type="match status" value="2"/>
</dbReference>
<feature type="region of interest" description="Disordered" evidence="1">
    <location>
        <begin position="917"/>
        <end position="942"/>
    </location>
</feature>
<dbReference type="SMART" id="SM00228">
    <property type="entry name" value="PDZ"/>
    <property type="match status" value="1"/>
</dbReference>
<feature type="compositionally biased region" description="Polar residues" evidence="1">
    <location>
        <begin position="759"/>
        <end position="775"/>
    </location>
</feature>
<dbReference type="InterPro" id="IPR011993">
    <property type="entry name" value="PH-like_dom_sf"/>
</dbReference>
<dbReference type="PROSITE" id="PS50106">
    <property type="entry name" value="PDZ"/>
    <property type="match status" value="1"/>
</dbReference>
<dbReference type="Proteomes" id="UP000801492">
    <property type="component" value="Unassembled WGS sequence"/>
</dbReference>
<feature type="compositionally biased region" description="Basic and acidic residues" evidence="1">
    <location>
        <begin position="684"/>
        <end position="703"/>
    </location>
</feature>
<feature type="domain" description="PDZ" evidence="3">
    <location>
        <begin position="1114"/>
        <end position="1192"/>
    </location>
</feature>
<dbReference type="PANTHER" id="PTHR47644:SF1">
    <property type="entry name" value="PDZ DOMAIN-CONTAINING PROTEIN"/>
    <property type="match status" value="1"/>
</dbReference>
<dbReference type="CDD" id="cd00136">
    <property type="entry name" value="PDZ_canonical"/>
    <property type="match status" value="1"/>
</dbReference>
<feature type="region of interest" description="Disordered" evidence="1">
    <location>
        <begin position="1054"/>
        <end position="1081"/>
    </location>
</feature>
<dbReference type="EMBL" id="VTPC01003281">
    <property type="protein sequence ID" value="KAF2898757.1"/>
    <property type="molecule type" value="Genomic_DNA"/>
</dbReference>
<dbReference type="InterPro" id="IPR001478">
    <property type="entry name" value="PDZ"/>
</dbReference>
<evidence type="ECO:0000259" key="2">
    <source>
        <dbReference type="PROSITE" id="PS50003"/>
    </source>
</evidence>
<feature type="compositionally biased region" description="Basic residues" evidence="1">
    <location>
        <begin position="704"/>
        <end position="722"/>
    </location>
</feature>
<feature type="compositionally biased region" description="Low complexity" evidence="1">
    <location>
        <begin position="458"/>
        <end position="469"/>
    </location>
</feature>
<gene>
    <name evidence="4" type="ORF">ILUMI_07419</name>
</gene>
<feature type="compositionally biased region" description="Polar residues" evidence="1">
    <location>
        <begin position="827"/>
        <end position="844"/>
    </location>
</feature>
<evidence type="ECO:0000259" key="3">
    <source>
        <dbReference type="PROSITE" id="PS50106"/>
    </source>
</evidence>
<feature type="region of interest" description="Disordered" evidence="1">
    <location>
        <begin position="959"/>
        <end position="1025"/>
    </location>
</feature>
<dbReference type="SMART" id="SM00233">
    <property type="entry name" value="PH"/>
    <property type="match status" value="2"/>
</dbReference>
<feature type="domain" description="PH" evidence="2">
    <location>
        <begin position="1206"/>
        <end position="1430"/>
    </location>
</feature>
<evidence type="ECO:0000313" key="5">
    <source>
        <dbReference type="Proteomes" id="UP000801492"/>
    </source>
</evidence>
<proteinExistence type="predicted"/>
<feature type="compositionally biased region" description="Polar residues" evidence="1">
    <location>
        <begin position="516"/>
        <end position="527"/>
    </location>
</feature>
<dbReference type="InterPro" id="IPR001849">
    <property type="entry name" value="PH_domain"/>
</dbReference>
<dbReference type="SUPFAM" id="SSF50156">
    <property type="entry name" value="PDZ domain-like"/>
    <property type="match status" value="1"/>
</dbReference>
<feature type="compositionally biased region" description="Basic and acidic residues" evidence="1">
    <location>
        <begin position="637"/>
        <end position="649"/>
    </location>
</feature>
<feature type="compositionally biased region" description="Polar residues" evidence="1">
    <location>
        <begin position="423"/>
        <end position="435"/>
    </location>
</feature>
<dbReference type="OrthoDB" id="2157866at2759"/>
<protein>
    <submittedName>
        <fullName evidence="4">Uncharacterized protein</fullName>
    </submittedName>
</protein>
<dbReference type="Gene3D" id="2.30.42.10">
    <property type="match status" value="1"/>
</dbReference>
<dbReference type="PROSITE" id="PS50003">
    <property type="entry name" value="PH_DOMAIN"/>
    <property type="match status" value="1"/>
</dbReference>
<name>A0A8K0D854_IGNLU</name>
<feature type="region of interest" description="Disordered" evidence="1">
    <location>
        <begin position="408"/>
        <end position="527"/>
    </location>
</feature>
<accession>A0A8K0D854</accession>
<feature type="compositionally biased region" description="Low complexity" evidence="1">
    <location>
        <begin position="118"/>
        <end position="128"/>
    </location>
</feature>
<comment type="caution">
    <text evidence="4">The sequence shown here is derived from an EMBL/GenBank/DDBJ whole genome shotgun (WGS) entry which is preliminary data.</text>
</comment>
<keyword evidence="5" id="KW-1185">Reference proteome</keyword>
<feature type="compositionally biased region" description="Polar residues" evidence="1">
    <location>
        <begin position="736"/>
        <end position="752"/>
    </location>
</feature>
<feature type="compositionally biased region" description="Polar residues" evidence="1">
    <location>
        <begin position="344"/>
        <end position="367"/>
    </location>
</feature>
<feature type="region of interest" description="Disordered" evidence="1">
    <location>
        <begin position="546"/>
        <end position="884"/>
    </location>
</feature>
<dbReference type="Pfam" id="PF00595">
    <property type="entry name" value="PDZ"/>
    <property type="match status" value="1"/>
</dbReference>
<feature type="region of interest" description="Disordered" evidence="1">
    <location>
        <begin position="344"/>
        <end position="369"/>
    </location>
</feature>
<feature type="compositionally biased region" description="Low complexity" evidence="1">
    <location>
        <begin position="476"/>
        <end position="489"/>
    </location>
</feature>
<feature type="compositionally biased region" description="Basic and acidic residues" evidence="1">
    <location>
        <begin position="975"/>
        <end position="991"/>
    </location>
</feature>
<evidence type="ECO:0000256" key="1">
    <source>
        <dbReference type="SAM" id="MobiDB-lite"/>
    </source>
</evidence>
<organism evidence="4 5">
    <name type="scientific">Ignelater luminosus</name>
    <name type="common">Cucubano</name>
    <name type="synonym">Pyrophorus luminosus</name>
    <dbReference type="NCBI Taxonomy" id="2038154"/>
    <lineage>
        <taxon>Eukaryota</taxon>
        <taxon>Metazoa</taxon>
        <taxon>Ecdysozoa</taxon>
        <taxon>Arthropoda</taxon>
        <taxon>Hexapoda</taxon>
        <taxon>Insecta</taxon>
        <taxon>Pterygota</taxon>
        <taxon>Neoptera</taxon>
        <taxon>Endopterygota</taxon>
        <taxon>Coleoptera</taxon>
        <taxon>Polyphaga</taxon>
        <taxon>Elateriformia</taxon>
        <taxon>Elateroidea</taxon>
        <taxon>Elateridae</taxon>
        <taxon>Agrypninae</taxon>
        <taxon>Pyrophorini</taxon>
        <taxon>Ignelater</taxon>
    </lineage>
</organism>
<sequence length="1436" mass="160004">MFTEKFKRTPASMKTQATQTEACLGRKPLPPGQLNLSPRTIHRVKMVSQGAQTNGILINGRKLMKSFSEAGGRFVTLPHGSEPPPTESILNHEPLQRTQSDEPPRSPFVLTSPPPELTLPESDTSSSSHSEHDAEESEESEPKVQKEIIIDFEPQMPFSPVEITKKRLLKTVSDGEMLLDQRRVQKIEDGIVPDKRITSVSHENIKIEHEPRSFTPYFQNSPIKNEGIFKNFSENAFSSTSGSFEDSGFRPQDSLDEEFHENLIYGGRYLRRSGSSTSDDILDNEIRTRKGNGVSPEDEGVVPSLSLLPDGKYSPFASNDSLANDVRDHSDGIWNESQATVLQVDSGTDNGTALSSSEMTSLTTPSGGSALLLTPSSRRKHLLLLQHQQRSSMDTEALDEELTDQIQAQTPSSPRVTLDLPSISLSRPESNSQHYLTPRTAPSPARRRRTPEPLAESPLPAVVPDLLLARTDSGKTNTDVSESTTTTDDYITANSGTDSSRKNGSAREITEKQHTHTTQEGSSFESVSSMYGLGKTDLLGDDMVVPSFSPPAIPEEASDIASTPVHVTRTGRSSPSGSSSSSGSYSLDGSCPDLPQKPSVPSSRHVPSISEDERSAHYSSSGYYESPLEDDQTWKSSRSDRTEWTEDEKKRRKKTFTLDIGKHKEVESLPSPREKQKTILKQSRKPDEVAAHSKDFLKTTDKPKRSKVRTRSPLQTHRKNQQLKKLSPSLVRSPAISDQYSQEQWEKSSVQETKPPLTSDESSSGVCGDQINSGPVSPRKNKKFKENNRRKSIPRSPTSSRGRRRSDSIEDKPSSLPGSLPRRRSSMQTNMTDSQSKSRLSPYSASPIESPSKRRRSPKTSPESARLKALSAESLRSVSPGSDSVFYSDPSSHIALTEHQVHCLHCGKEVDIVTTDDPEKSISSNGHPADIVQPPAGFADSPRVKQGRLYKKLEKRFRSEERPQAERRHHRYRHDVRAKSEERGGKSETCRVKLRPMARSTDNSLEGLRATDSSPSVLPGAPEDEDDLGVYNVPYVEGYWIYIDDHEELHTWSKPEASGDEDLGRRDTLPNAGSTESEHEFRKRYQAVTHRMVHRKSCLEMYKRQASKSFESDKTVVVRRESGEFGFRIHGSKPVVVSAIEPDTPAETSGLEVGDIVLAVNGISVLDKSHSEVVKIAHAGSDTLTLEVARTCGVLSPVSADASENEPIYSSYLWKLSSSPANKWIRRWFVLKKDNCLYFYKNDAEKQPVGAMMLLNYDICKVDNSSSGVPARAYRFDLKRTGVPTLHLAADSEQIVGKWLEVLSHAAEKAQVADTWLEQTRKNLILAPNALQKPDCFGYLVKLGNQWKSWSRRYCVLKDACLYFYQDINAKNAFGVACLHGYRVQQTTAGTKKHAFEIVPSDPSFKHYYFYTESDTDRKRWVAALEYSIDRWLKVG</sequence>
<dbReference type="Gene3D" id="2.30.29.30">
    <property type="entry name" value="Pleckstrin-homology domain (PH domain)/Phosphotyrosine-binding domain (PTB)"/>
    <property type="match status" value="2"/>
</dbReference>
<feature type="region of interest" description="Disordered" evidence="1">
    <location>
        <begin position="275"/>
        <end position="302"/>
    </location>
</feature>
<feature type="compositionally biased region" description="Basic and acidic residues" evidence="1">
    <location>
        <begin position="660"/>
        <end position="677"/>
    </location>
</feature>
<dbReference type="SUPFAM" id="SSF50729">
    <property type="entry name" value="PH domain-like"/>
    <property type="match status" value="2"/>
</dbReference>
<evidence type="ECO:0000313" key="4">
    <source>
        <dbReference type="EMBL" id="KAF2898757.1"/>
    </source>
</evidence>